<dbReference type="Proteomes" id="UP001064048">
    <property type="component" value="Chromosome 25"/>
</dbReference>
<accession>A0ACC0JGM3</accession>
<keyword evidence="2" id="KW-1185">Reference proteome</keyword>
<evidence type="ECO:0000313" key="2">
    <source>
        <dbReference type="Proteomes" id="UP001064048"/>
    </source>
</evidence>
<gene>
    <name evidence="1" type="ORF">MSG28_014327</name>
</gene>
<dbReference type="EMBL" id="CM046125">
    <property type="protein sequence ID" value="KAI8423305.1"/>
    <property type="molecule type" value="Genomic_DNA"/>
</dbReference>
<organism evidence="1 2">
    <name type="scientific">Choristoneura fumiferana</name>
    <name type="common">Spruce budworm moth</name>
    <name type="synonym">Archips fumiferana</name>
    <dbReference type="NCBI Taxonomy" id="7141"/>
    <lineage>
        <taxon>Eukaryota</taxon>
        <taxon>Metazoa</taxon>
        <taxon>Ecdysozoa</taxon>
        <taxon>Arthropoda</taxon>
        <taxon>Hexapoda</taxon>
        <taxon>Insecta</taxon>
        <taxon>Pterygota</taxon>
        <taxon>Neoptera</taxon>
        <taxon>Endopterygota</taxon>
        <taxon>Lepidoptera</taxon>
        <taxon>Glossata</taxon>
        <taxon>Ditrysia</taxon>
        <taxon>Tortricoidea</taxon>
        <taxon>Tortricidae</taxon>
        <taxon>Tortricinae</taxon>
        <taxon>Choristoneura</taxon>
    </lineage>
</organism>
<evidence type="ECO:0000313" key="1">
    <source>
        <dbReference type="EMBL" id="KAI8423305.1"/>
    </source>
</evidence>
<protein>
    <submittedName>
        <fullName evidence="1">Uncharacterized protein</fullName>
    </submittedName>
</protein>
<reference evidence="1 2" key="1">
    <citation type="journal article" date="2022" name="Genome Biol. Evol.">
        <title>The Spruce Budworm Genome: Reconstructing the Evolutionary History of Antifreeze Proteins.</title>
        <authorList>
            <person name="Beliveau C."/>
            <person name="Gagne P."/>
            <person name="Picq S."/>
            <person name="Vernygora O."/>
            <person name="Keeling C.I."/>
            <person name="Pinkney K."/>
            <person name="Doucet D."/>
            <person name="Wen F."/>
            <person name="Johnston J.S."/>
            <person name="Maaroufi H."/>
            <person name="Boyle B."/>
            <person name="Laroche J."/>
            <person name="Dewar K."/>
            <person name="Juretic N."/>
            <person name="Blackburn G."/>
            <person name="Nisole A."/>
            <person name="Brunet B."/>
            <person name="Brandao M."/>
            <person name="Lumley L."/>
            <person name="Duan J."/>
            <person name="Quan G."/>
            <person name="Lucarotti C.J."/>
            <person name="Roe A.D."/>
            <person name="Sperling F.A.H."/>
            <person name="Levesque R.C."/>
            <person name="Cusson M."/>
        </authorList>
    </citation>
    <scope>NUCLEOTIDE SEQUENCE [LARGE SCALE GENOMIC DNA]</scope>
    <source>
        <strain evidence="1">Glfc:IPQL:Cfum</strain>
    </source>
</reference>
<comment type="caution">
    <text evidence="1">The sequence shown here is derived from an EMBL/GenBank/DDBJ whole genome shotgun (WGS) entry which is preliminary data.</text>
</comment>
<sequence length="134" mass="15051">MTTVVKTKDLKPEPAAYSEAALRNNGAVIEYCRTSMAALSGSTAGVLGLTSLYGFAFYIVSVVVLYIMFMVKTGPNWRKYHISRQALLTNSFFASLCTYVLFWTFIYGMVHVRKRSMCMACVCSARTEQQHTMQ</sequence>
<name>A0ACC0JGM3_CHOFU</name>
<proteinExistence type="predicted"/>